<dbReference type="InterPro" id="IPR036388">
    <property type="entry name" value="WH-like_DNA-bd_sf"/>
</dbReference>
<dbReference type="EMBL" id="CP007174">
    <property type="protein sequence ID" value="AIF82937.1"/>
    <property type="molecule type" value="Genomic_DNA"/>
</dbReference>
<name>A0A075MPZ6_9ARCH</name>
<organism evidence="1 2">
    <name type="scientific">Candidatus Nitrososphaera evergladensis SR1</name>
    <dbReference type="NCBI Taxonomy" id="1459636"/>
    <lineage>
        <taxon>Archaea</taxon>
        <taxon>Nitrososphaerota</taxon>
        <taxon>Nitrososphaeria</taxon>
        <taxon>Nitrososphaerales</taxon>
        <taxon>Nitrososphaeraceae</taxon>
        <taxon>Nitrososphaera</taxon>
    </lineage>
</organism>
<gene>
    <name evidence="1" type="ORF">NTE_00861</name>
</gene>
<dbReference type="HOGENOM" id="CLU_1017869_0_0_2"/>
<sequence>MSEPVNIQHVFSILADRHSVNILKMAYSGFKASSNSYAGNLSKKQFYVRLKRLKEAGLIEKRENIYITTTFGSLVCNSHVKTLEEMLANYWNLKAVDVLKTRQDFPQHQKESVINEIIQSSSLRNIVNSTHLSGFSVVKNYSQLVAEVIKLLGIAQKEVYLATRYHDPNFAKIIFKKISEGLTVHMLDSLPDQISVESRLNAVLRTPPNRETFEMVNALVKSPWFDLRKKEIPASFMVVDGRMVCYETTNYTNPEEFTLAISHYDDPYLAERLISYYNSLAKDAVIPRLLTSIREK</sequence>
<dbReference type="eggNOG" id="arCOG04362">
    <property type="taxonomic scope" value="Archaea"/>
</dbReference>
<reference evidence="1 2" key="1">
    <citation type="journal article" date="2014" name="PLoS ONE">
        <title>Genome Sequence of Candidatus Nitrososphaera evergladensis from Group I.1b Enriched from Everglades Soil Reveals Novel Genomic Features of the Ammonia-Oxidizing Archaea.</title>
        <authorList>
            <person name="Zhalnina K.V."/>
            <person name="Dias R."/>
            <person name="Leonard M.T."/>
            <person name="Dorr de Quadros P."/>
            <person name="Camargo F.A."/>
            <person name="Drew J.C."/>
            <person name="Farmerie W.G."/>
            <person name="Daroub S.H."/>
            <person name="Triplett E.W."/>
        </authorList>
    </citation>
    <scope>NUCLEOTIDE SEQUENCE [LARGE SCALE GENOMIC DNA]</scope>
    <source>
        <strain evidence="1 2">SR1</strain>
    </source>
</reference>
<dbReference type="Gene3D" id="1.10.10.10">
    <property type="entry name" value="Winged helix-like DNA-binding domain superfamily/Winged helix DNA-binding domain"/>
    <property type="match status" value="1"/>
</dbReference>
<dbReference type="GeneID" id="41596704"/>
<evidence type="ECO:0000313" key="1">
    <source>
        <dbReference type="EMBL" id="AIF82937.1"/>
    </source>
</evidence>
<proteinExistence type="predicted"/>
<dbReference type="Proteomes" id="UP000028194">
    <property type="component" value="Chromosome"/>
</dbReference>
<dbReference type="OrthoDB" id="6266at2157"/>
<dbReference type="RefSeq" id="WP_148699806.1">
    <property type="nucleotide sequence ID" value="NZ_CP007174.1"/>
</dbReference>
<evidence type="ECO:0000313" key="2">
    <source>
        <dbReference type="Proteomes" id="UP000028194"/>
    </source>
</evidence>
<keyword evidence="2" id="KW-1185">Reference proteome</keyword>
<dbReference type="AlphaFoldDB" id="A0A075MPZ6"/>
<protein>
    <submittedName>
        <fullName evidence="1">Uncharacterized protein</fullName>
    </submittedName>
</protein>
<dbReference type="STRING" id="1459636.NTE_00861"/>
<dbReference type="KEGG" id="nev:NTE_00861"/>
<accession>A0A075MPZ6</accession>